<proteinExistence type="predicted"/>
<name>A0ABU4N0S8_9ACTN</name>
<evidence type="ECO:0000313" key="3">
    <source>
        <dbReference type="Proteomes" id="UP001282474"/>
    </source>
</evidence>
<accession>A0ABU4N0S8</accession>
<evidence type="ECO:0000313" key="2">
    <source>
        <dbReference type="EMBL" id="MDX3042587.1"/>
    </source>
</evidence>
<keyword evidence="3" id="KW-1185">Reference proteome</keyword>
<dbReference type="Proteomes" id="UP001282474">
    <property type="component" value="Unassembled WGS sequence"/>
</dbReference>
<evidence type="ECO:0000256" key="1">
    <source>
        <dbReference type="SAM" id="MobiDB-lite"/>
    </source>
</evidence>
<feature type="region of interest" description="Disordered" evidence="1">
    <location>
        <begin position="252"/>
        <end position="277"/>
    </location>
</feature>
<dbReference type="EMBL" id="JARAWJ010000039">
    <property type="protein sequence ID" value="MDX3042587.1"/>
    <property type="molecule type" value="Genomic_DNA"/>
</dbReference>
<dbReference type="RefSeq" id="WP_193382891.1">
    <property type="nucleotide sequence ID" value="NZ_JABXWI010000031.1"/>
</dbReference>
<organism evidence="2 3">
    <name type="scientific">Streptomyces caniscabiei</name>
    <dbReference type="NCBI Taxonomy" id="2746961"/>
    <lineage>
        <taxon>Bacteria</taxon>
        <taxon>Bacillati</taxon>
        <taxon>Actinomycetota</taxon>
        <taxon>Actinomycetes</taxon>
        <taxon>Kitasatosporales</taxon>
        <taxon>Streptomycetaceae</taxon>
        <taxon>Streptomyces</taxon>
    </lineage>
</organism>
<reference evidence="2 3" key="1">
    <citation type="journal article" date="2023" name="Microb. Genom.">
        <title>Mesoterricola silvestris gen. nov., sp. nov., Mesoterricola sediminis sp. nov., Geothrix oryzae sp. nov., Geothrix edaphica sp. nov., Geothrix rubra sp. nov., and Geothrix limicola sp. nov., six novel members of Acidobacteriota isolated from soils.</title>
        <authorList>
            <person name="Weisberg A.J."/>
            <person name="Pearce E."/>
            <person name="Kramer C.G."/>
            <person name="Chang J.H."/>
            <person name="Clarke C.R."/>
        </authorList>
    </citation>
    <scope>NUCLEOTIDE SEQUENCE [LARGE SCALE GENOMIC DNA]</scope>
    <source>
        <strain evidence="2 3">NE20-4-1</strain>
    </source>
</reference>
<protein>
    <submittedName>
        <fullName evidence="2">Uncharacterized protein</fullName>
    </submittedName>
</protein>
<sequence length="277" mass="30635">MSGIQNPTDWSDFDFLEFEAFVSKVENEGFTYAAENYGPNFESPDLQAIAADLGALRTLYVENEDKVESWWLLVGSERACGLHNAHVDEERKRREDARLFGIRCTDGHVITYDTAEDRDGGCAYLLENKDKGWRVPDVLLVREAPGGEWTDDRPDVPTPEALLVDLGEIHTRTCVSPLPKHPAAMGWQATAGSMAAGFARALHALNEVAPEKAAEIAAWFQGPFEDGPDPEEHTDWLERHVAGSPEALQRWVDEGRRMAEESAASDESLPAAEESPA</sequence>
<gene>
    <name evidence="2" type="ORF">PV383_36200</name>
</gene>
<comment type="caution">
    <text evidence="2">The sequence shown here is derived from an EMBL/GenBank/DDBJ whole genome shotgun (WGS) entry which is preliminary data.</text>
</comment>